<keyword evidence="3" id="KW-1185">Reference proteome</keyword>
<evidence type="ECO:0000256" key="1">
    <source>
        <dbReference type="SAM" id="Phobius"/>
    </source>
</evidence>
<proteinExistence type="predicted"/>
<accession>L9Z7K6</accession>
<dbReference type="Proteomes" id="UP000011592">
    <property type="component" value="Unassembled WGS sequence"/>
</dbReference>
<protein>
    <submittedName>
        <fullName evidence="2">Uncharacterized protein</fullName>
    </submittedName>
</protein>
<gene>
    <name evidence="2" type="ORF">C486_05966</name>
</gene>
<dbReference type="AlphaFoldDB" id="L9Z7K6"/>
<reference evidence="2 3" key="1">
    <citation type="journal article" date="2014" name="PLoS Genet.">
        <title>Phylogenetically driven sequencing of extremely halophilic archaea reveals strategies for static and dynamic osmo-response.</title>
        <authorList>
            <person name="Becker E.A."/>
            <person name="Seitzer P.M."/>
            <person name="Tritt A."/>
            <person name="Larsen D."/>
            <person name="Krusor M."/>
            <person name="Yao A.I."/>
            <person name="Wu D."/>
            <person name="Madern D."/>
            <person name="Eisen J.A."/>
            <person name="Darling A.E."/>
            <person name="Facciotti M.T."/>
        </authorList>
    </citation>
    <scope>NUCLEOTIDE SEQUENCE [LARGE SCALE GENOMIC DNA]</scope>
    <source>
        <strain evidence="2 3">JCM 14663</strain>
    </source>
</reference>
<organism evidence="2 3">
    <name type="scientific">Natrinema gari JCM 14663</name>
    <dbReference type="NCBI Taxonomy" id="1230459"/>
    <lineage>
        <taxon>Archaea</taxon>
        <taxon>Methanobacteriati</taxon>
        <taxon>Methanobacteriota</taxon>
        <taxon>Stenosarchaea group</taxon>
        <taxon>Halobacteria</taxon>
        <taxon>Halobacteriales</taxon>
        <taxon>Natrialbaceae</taxon>
        <taxon>Natrinema</taxon>
    </lineage>
</organism>
<feature type="transmembrane region" description="Helical" evidence="1">
    <location>
        <begin position="95"/>
        <end position="113"/>
    </location>
</feature>
<name>L9Z7K6_9EURY</name>
<keyword evidence="1" id="KW-0812">Transmembrane</keyword>
<keyword evidence="1" id="KW-0472">Membrane</keyword>
<feature type="transmembrane region" description="Helical" evidence="1">
    <location>
        <begin position="52"/>
        <end position="75"/>
    </location>
</feature>
<comment type="caution">
    <text evidence="2">The sequence shown here is derived from an EMBL/GenBank/DDBJ whole genome shotgun (WGS) entry which is preliminary data.</text>
</comment>
<sequence length="114" mass="12222">MSVRSVRFAGLICVAVVSFFFAIQLLSAALQPLSSVVRPILTGQMAPISYVGTSWLSAYVLLNGSLVAAITLSVYDAYYAFLEGVQNTLLESDRAFAVFIVLLIAVPFVLMVGP</sequence>
<dbReference type="EMBL" id="AOIJ01000040">
    <property type="protein sequence ID" value="ELY81921.1"/>
    <property type="molecule type" value="Genomic_DNA"/>
</dbReference>
<evidence type="ECO:0000313" key="3">
    <source>
        <dbReference type="Proteomes" id="UP000011592"/>
    </source>
</evidence>
<keyword evidence="1" id="KW-1133">Transmembrane helix</keyword>
<dbReference type="PATRIC" id="fig|1230459.4.peg.1198"/>
<evidence type="ECO:0000313" key="2">
    <source>
        <dbReference type="EMBL" id="ELY81921.1"/>
    </source>
</evidence>